<evidence type="ECO:0000256" key="1">
    <source>
        <dbReference type="ARBA" id="ARBA00023002"/>
    </source>
</evidence>
<dbReference type="PANTHER" id="PTHR10366">
    <property type="entry name" value="NAD DEPENDENT EPIMERASE/DEHYDRATASE"/>
    <property type="match status" value="1"/>
</dbReference>
<evidence type="ECO:0000313" key="5">
    <source>
        <dbReference type="Proteomes" id="UP000326924"/>
    </source>
</evidence>
<dbReference type="CDD" id="cd05227">
    <property type="entry name" value="AR_SDR_e"/>
    <property type="match status" value="1"/>
</dbReference>
<dbReference type="GO" id="GO:0016616">
    <property type="term" value="F:oxidoreductase activity, acting on the CH-OH group of donors, NAD or NADP as acceptor"/>
    <property type="evidence" value="ECO:0007669"/>
    <property type="project" value="TreeGrafter"/>
</dbReference>
<dbReference type="AlphaFoldDB" id="A0A5J5FD48"/>
<keyword evidence="5" id="KW-1185">Reference proteome</keyword>
<comment type="caution">
    <text evidence="4">The sequence shown here is derived from an EMBL/GenBank/DDBJ whole genome shotgun (WGS) entry which is preliminary data.</text>
</comment>
<dbReference type="InterPro" id="IPR050425">
    <property type="entry name" value="NAD(P)_dehydrat-like"/>
</dbReference>
<proteinExistence type="inferred from homology"/>
<dbReference type="OrthoDB" id="2735536at2759"/>
<evidence type="ECO:0000256" key="2">
    <source>
        <dbReference type="ARBA" id="ARBA00023445"/>
    </source>
</evidence>
<protein>
    <submittedName>
        <fullName evidence="4">Putative cinnamoyl-CoA reductase</fullName>
    </submittedName>
</protein>
<dbReference type="InterPro" id="IPR001509">
    <property type="entry name" value="Epimerase_deHydtase"/>
</dbReference>
<evidence type="ECO:0000313" key="4">
    <source>
        <dbReference type="EMBL" id="KAA8915060.1"/>
    </source>
</evidence>
<sequence>MDTISHKIHDTVDALRGHHERPGLKKGDWVLLTGASGFVAGHILNELLEAGYKVKCTVRDSQKFDTIRNLRPLYRNALDYAIVPDVASEGAFNEAVQGVKAVVHTASPFIMVDNADMKKTLLEPAIEGTLSMLRSISQHGPGVKRVVITSSFASIVDLSKGLRPGHTYSEKDWNPVTYEEALHSTNGSFAYCSSKALAEKATWSYVREHKPHFSLKTICPPMVYGPIEPHMRLDSLNTSTADIYRLINGSEKKVPETQFYAWVDVRDVATAHVRALGAPAKPHTEEDRYFVTAGNYTYADICQVISKRFPHLVNSGMTPNPAGVPAAPPHYSVNNSKSVSELGLSYRSLETCMVDTVHSLLKLEAASSEKTEKPPGLCEERRQ</sequence>
<dbReference type="InterPro" id="IPR036291">
    <property type="entry name" value="NAD(P)-bd_dom_sf"/>
</dbReference>
<dbReference type="PANTHER" id="PTHR10366:SF564">
    <property type="entry name" value="STEROL-4-ALPHA-CARBOXYLATE 3-DEHYDROGENASE, DECARBOXYLATING"/>
    <property type="match status" value="1"/>
</dbReference>
<dbReference type="InParanoid" id="A0A5J5FD48"/>
<dbReference type="FunCoup" id="A0A5J5FD48">
    <property type="interactions" value="220"/>
</dbReference>
<keyword evidence="1" id="KW-0560">Oxidoreductase</keyword>
<gene>
    <name evidence="4" type="ORF">FN846DRAFT_924675</name>
</gene>
<feature type="domain" description="NAD-dependent epimerase/dehydratase" evidence="3">
    <location>
        <begin position="30"/>
        <end position="281"/>
    </location>
</feature>
<dbReference type="EMBL" id="VXIS01000001">
    <property type="protein sequence ID" value="KAA8915060.1"/>
    <property type="molecule type" value="Genomic_DNA"/>
</dbReference>
<dbReference type="Proteomes" id="UP000326924">
    <property type="component" value="Unassembled WGS sequence"/>
</dbReference>
<dbReference type="Pfam" id="PF01370">
    <property type="entry name" value="Epimerase"/>
    <property type="match status" value="1"/>
</dbReference>
<dbReference type="SUPFAM" id="SSF51735">
    <property type="entry name" value="NAD(P)-binding Rossmann-fold domains"/>
    <property type="match status" value="1"/>
</dbReference>
<dbReference type="Gene3D" id="3.40.50.720">
    <property type="entry name" value="NAD(P)-binding Rossmann-like Domain"/>
    <property type="match status" value="1"/>
</dbReference>
<reference evidence="4 5" key="1">
    <citation type="submission" date="2019-09" db="EMBL/GenBank/DDBJ databases">
        <title>Draft genome of the ectomycorrhizal ascomycete Sphaerosporella brunnea.</title>
        <authorList>
            <consortium name="DOE Joint Genome Institute"/>
            <person name="Benucci G.M."/>
            <person name="Marozzi G."/>
            <person name="Antonielli L."/>
            <person name="Sanchez S."/>
            <person name="Marco P."/>
            <person name="Wang X."/>
            <person name="Falini L.B."/>
            <person name="Barry K."/>
            <person name="Haridas S."/>
            <person name="Lipzen A."/>
            <person name="Labutti K."/>
            <person name="Grigoriev I.V."/>
            <person name="Murat C."/>
            <person name="Martin F."/>
            <person name="Albertini E."/>
            <person name="Donnini D."/>
            <person name="Bonito G."/>
        </authorList>
    </citation>
    <scope>NUCLEOTIDE SEQUENCE [LARGE SCALE GENOMIC DNA]</scope>
    <source>
        <strain evidence="4 5">Sb_GMNB300</strain>
    </source>
</reference>
<comment type="similarity">
    <text evidence="2">Belongs to the NAD(P)-dependent epimerase/dehydratase family. Dihydroflavonol-4-reductase subfamily.</text>
</comment>
<accession>A0A5J5FD48</accession>
<organism evidence="4 5">
    <name type="scientific">Sphaerosporella brunnea</name>
    <dbReference type="NCBI Taxonomy" id="1250544"/>
    <lineage>
        <taxon>Eukaryota</taxon>
        <taxon>Fungi</taxon>
        <taxon>Dikarya</taxon>
        <taxon>Ascomycota</taxon>
        <taxon>Pezizomycotina</taxon>
        <taxon>Pezizomycetes</taxon>
        <taxon>Pezizales</taxon>
        <taxon>Pyronemataceae</taxon>
        <taxon>Sphaerosporella</taxon>
    </lineage>
</organism>
<name>A0A5J5FD48_9PEZI</name>
<evidence type="ECO:0000259" key="3">
    <source>
        <dbReference type="Pfam" id="PF01370"/>
    </source>
</evidence>